<organism evidence="7 8">
    <name type="scientific">Gulosibacter chungangensis</name>
    <dbReference type="NCBI Taxonomy" id="979746"/>
    <lineage>
        <taxon>Bacteria</taxon>
        <taxon>Bacillati</taxon>
        <taxon>Actinomycetota</taxon>
        <taxon>Actinomycetes</taxon>
        <taxon>Micrococcales</taxon>
        <taxon>Microbacteriaceae</taxon>
        <taxon>Gulosibacter</taxon>
    </lineage>
</organism>
<reference evidence="7 8" key="1">
    <citation type="submission" date="2019-09" db="EMBL/GenBank/DDBJ databases">
        <title>Phylogeny of genus Pseudoclavibacter and closely related genus.</title>
        <authorList>
            <person name="Li Y."/>
        </authorList>
    </citation>
    <scope>NUCLEOTIDE SEQUENCE [LARGE SCALE GENOMIC DNA]</scope>
    <source>
        <strain evidence="7 8">KCTC 13959</strain>
    </source>
</reference>
<dbReference type="GO" id="GO:0046872">
    <property type="term" value="F:metal ion binding"/>
    <property type="evidence" value="ECO:0007669"/>
    <property type="project" value="UniProtKB-KW"/>
</dbReference>
<accession>A0A7J5B988</accession>
<feature type="domain" description="Peptidase M20 dimerisation" evidence="6">
    <location>
        <begin position="239"/>
        <end position="346"/>
    </location>
</feature>
<proteinExistence type="predicted"/>
<feature type="compositionally biased region" description="Basic and acidic residues" evidence="5">
    <location>
        <begin position="15"/>
        <end position="33"/>
    </location>
</feature>
<feature type="compositionally biased region" description="Low complexity" evidence="5">
    <location>
        <begin position="40"/>
        <end position="53"/>
    </location>
</feature>
<comment type="caution">
    <text evidence="7">The sequence shown here is derived from an EMBL/GenBank/DDBJ whole genome shotgun (WGS) entry which is preliminary data.</text>
</comment>
<sequence length="461" mass="48442">MSAVRQTQGAAFRQAQDKEVRVDSFRQAQDEAFRQTQGGSAAESLAVSEAEATSADTREALEARVLERIDPEAIAQLASDLIRAESENPGGTEEATAQRLGVSFRVMGAQVDVDYVEPGRPNLVVRMGPNNGEGGILFLGHSDVVPAGEGWSGDPFIPRREGDDIIGRGATDMKGGIASVVAAMHAVNAEAPEIPMTFVCTVDEEVDARGARHYIQTVSPANYAGCVVAEPTSLVTITAARGATNLRVDIEGASAHAGKPEEGASAIYAAADVIALIEADHKAIHDTAHPVLGSGDWNVGMIEGGHGTSIVPDRCTLSIDRRTLPDEHPEAILEQLLDAARTRTAEKDRPGADRIHFTGEVEMTMPGFLTDPESDFVCCVRDAVREVGGNGDAGVWSAACEGGFMAQHHKTPTIVLGPGDITGQAHQPDERVSVTELHTAARAFALIALRIGAVAGGPTQG</sequence>
<dbReference type="CDD" id="cd08659">
    <property type="entry name" value="M20_ArgE_DapE-like"/>
    <property type="match status" value="1"/>
</dbReference>
<evidence type="ECO:0000313" key="8">
    <source>
        <dbReference type="Proteomes" id="UP000433493"/>
    </source>
</evidence>
<evidence type="ECO:0000256" key="4">
    <source>
        <dbReference type="ARBA" id="ARBA00022833"/>
    </source>
</evidence>
<dbReference type="SUPFAM" id="SSF53187">
    <property type="entry name" value="Zn-dependent exopeptidases"/>
    <property type="match status" value="1"/>
</dbReference>
<dbReference type="Pfam" id="PF07687">
    <property type="entry name" value="M20_dimer"/>
    <property type="match status" value="1"/>
</dbReference>
<dbReference type="Pfam" id="PF01546">
    <property type="entry name" value="Peptidase_M20"/>
    <property type="match status" value="1"/>
</dbReference>
<dbReference type="InterPro" id="IPR011650">
    <property type="entry name" value="Peptidase_M20_dimer"/>
</dbReference>
<dbReference type="OrthoDB" id="7055905at2"/>
<dbReference type="PANTHER" id="PTHR43808">
    <property type="entry name" value="ACETYLORNITHINE DEACETYLASE"/>
    <property type="match status" value="1"/>
</dbReference>
<evidence type="ECO:0000256" key="3">
    <source>
        <dbReference type="ARBA" id="ARBA00022801"/>
    </source>
</evidence>
<dbReference type="PANTHER" id="PTHR43808:SF31">
    <property type="entry name" value="N-ACETYL-L-CITRULLINE DEACETYLASE"/>
    <property type="match status" value="1"/>
</dbReference>
<dbReference type="InterPro" id="IPR036264">
    <property type="entry name" value="Bact_exopeptidase_dim_dom"/>
</dbReference>
<evidence type="ECO:0000313" key="7">
    <source>
        <dbReference type="EMBL" id="KAB1642171.1"/>
    </source>
</evidence>
<evidence type="ECO:0000256" key="5">
    <source>
        <dbReference type="SAM" id="MobiDB-lite"/>
    </source>
</evidence>
<dbReference type="InterPro" id="IPR002933">
    <property type="entry name" value="Peptidase_M20"/>
</dbReference>
<gene>
    <name evidence="7" type="ORF">F8O05_10115</name>
</gene>
<feature type="region of interest" description="Disordered" evidence="5">
    <location>
        <begin position="1"/>
        <end position="53"/>
    </location>
</feature>
<keyword evidence="8" id="KW-1185">Reference proteome</keyword>
<comment type="cofactor">
    <cofactor evidence="1">
        <name>Zn(2+)</name>
        <dbReference type="ChEBI" id="CHEBI:29105"/>
    </cofactor>
</comment>
<dbReference type="Proteomes" id="UP000433493">
    <property type="component" value="Unassembled WGS sequence"/>
</dbReference>
<dbReference type="EMBL" id="WBKB01000006">
    <property type="protein sequence ID" value="KAB1642171.1"/>
    <property type="molecule type" value="Genomic_DNA"/>
</dbReference>
<keyword evidence="2" id="KW-0479">Metal-binding</keyword>
<dbReference type="SUPFAM" id="SSF55031">
    <property type="entry name" value="Bacterial exopeptidase dimerisation domain"/>
    <property type="match status" value="1"/>
</dbReference>
<evidence type="ECO:0000256" key="2">
    <source>
        <dbReference type="ARBA" id="ARBA00022723"/>
    </source>
</evidence>
<name>A0A7J5B988_9MICO</name>
<dbReference type="GO" id="GO:0008777">
    <property type="term" value="F:acetylornithine deacetylase activity"/>
    <property type="evidence" value="ECO:0007669"/>
    <property type="project" value="TreeGrafter"/>
</dbReference>
<dbReference type="InterPro" id="IPR050072">
    <property type="entry name" value="Peptidase_M20A"/>
</dbReference>
<dbReference type="InterPro" id="IPR001261">
    <property type="entry name" value="ArgE/DapE_CS"/>
</dbReference>
<dbReference type="Gene3D" id="3.30.70.360">
    <property type="match status" value="1"/>
</dbReference>
<keyword evidence="4" id="KW-0862">Zinc</keyword>
<evidence type="ECO:0000256" key="1">
    <source>
        <dbReference type="ARBA" id="ARBA00001947"/>
    </source>
</evidence>
<dbReference type="Gene3D" id="3.40.630.10">
    <property type="entry name" value="Zn peptidases"/>
    <property type="match status" value="2"/>
</dbReference>
<evidence type="ECO:0000259" key="6">
    <source>
        <dbReference type="Pfam" id="PF07687"/>
    </source>
</evidence>
<keyword evidence="3" id="KW-0378">Hydrolase</keyword>
<dbReference type="GO" id="GO:0006526">
    <property type="term" value="P:L-arginine biosynthetic process"/>
    <property type="evidence" value="ECO:0007669"/>
    <property type="project" value="TreeGrafter"/>
</dbReference>
<dbReference type="PROSITE" id="PS00758">
    <property type="entry name" value="ARGE_DAPE_CPG2_1"/>
    <property type="match status" value="1"/>
</dbReference>
<dbReference type="AlphaFoldDB" id="A0A7J5B988"/>
<protein>
    <submittedName>
        <fullName evidence="7">M20 family metallopeptidase</fullName>
    </submittedName>
</protein>